<keyword evidence="2" id="KW-0808">Transferase</keyword>
<evidence type="ECO:0000259" key="1">
    <source>
        <dbReference type="PROSITE" id="PS51186"/>
    </source>
</evidence>
<dbReference type="AlphaFoldDB" id="A0A2R5FPU3"/>
<dbReference type="RefSeq" id="WP_109010033.1">
    <property type="nucleotide sequence ID" value="NZ_BDUD01000001.1"/>
</dbReference>
<dbReference type="OrthoDB" id="509899at2"/>
<name>A0A2R5FPU3_NOSCO</name>
<gene>
    <name evidence="2" type="ORF">NIES4072_39820</name>
</gene>
<dbReference type="Pfam" id="PF13508">
    <property type="entry name" value="Acetyltransf_7"/>
    <property type="match status" value="1"/>
</dbReference>
<dbReference type="EMBL" id="BDUD01000001">
    <property type="protein sequence ID" value="GBG20305.1"/>
    <property type="molecule type" value="Genomic_DNA"/>
</dbReference>
<reference evidence="2 3" key="1">
    <citation type="submission" date="2017-06" db="EMBL/GenBank/DDBJ databases">
        <title>Genome sequencing of cyanobaciteial culture collection at National Institute for Environmental Studies (NIES).</title>
        <authorList>
            <person name="Hirose Y."/>
            <person name="Shimura Y."/>
            <person name="Fujisawa T."/>
            <person name="Nakamura Y."/>
            <person name="Kawachi M."/>
        </authorList>
    </citation>
    <scope>NUCLEOTIDE SEQUENCE [LARGE SCALE GENOMIC DNA]</scope>
    <source>
        <strain evidence="2 3">NIES-4072</strain>
    </source>
</reference>
<protein>
    <submittedName>
        <fullName evidence="2">GCN5-related N-acetyltransferase</fullName>
    </submittedName>
</protein>
<evidence type="ECO:0000313" key="2">
    <source>
        <dbReference type="EMBL" id="GBG20305.1"/>
    </source>
</evidence>
<dbReference type="Proteomes" id="UP000245124">
    <property type="component" value="Unassembled WGS sequence"/>
</dbReference>
<dbReference type="Gene3D" id="3.40.630.30">
    <property type="match status" value="1"/>
</dbReference>
<organism evidence="2 3">
    <name type="scientific">Nostoc commune NIES-4072</name>
    <dbReference type="NCBI Taxonomy" id="2005467"/>
    <lineage>
        <taxon>Bacteria</taxon>
        <taxon>Bacillati</taxon>
        <taxon>Cyanobacteriota</taxon>
        <taxon>Cyanophyceae</taxon>
        <taxon>Nostocales</taxon>
        <taxon>Nostocaceae</taxon>
        <taxon>Nostoc</taxon>
    </lineage>
</organism>
<evidence type="ECO:0000313" key="3">
    <source>
        <dbReference type="Proteomes" id="UP000245124"/>
    </source>
</evidence>
<dbReference type="SUPFAM" id="SSF55729">
    <property type="entry name" value="Acyl-CoA N-acyltransferases (Nat)"/>
    <property type="match status" value="1"/>
</dbReference>
<proteinExistence type="predicted"/>
<dbReference type="GO" id="GO:0016747">
    <property type="term" value="F:acyltransferase activity, transferring groups other than amino-acyl groups"/>
    <property type="evidence" value="ECO:0007669"/>
    <property type="project" value="InterPro"/>
</dbReference>
<dbReference type="PROSITE" id="PS51186">
    <property type="entry name" value="GNAT"/>
    <property type="match status" value="1"/>
</dbReference>
<keyword evidence="3" id="KW-1185">Reference proteome</keyword>
<feature type="domain" description="N-acetyltransferase" evidence="1">
    <location>
        <begin position="12"/>
        <end position="147"/>
    </location>
</feature>
<dbReference type="InterPro" id="IPR000182">
    <property type="entry name" value="GNAT_dom"/>
</dbReference>
<accession>A0A2R5FPU3</accession>
<comment type="caution">
    <text evidence="2">The sequence shown here is derived from an EMBL/GenBank/DDBJ whole genome shotgun (WGS) entry which is preliminary data.</text>
</comment>
<dbReference type="CDD" id="cd04301">
    <property type="entry name" value="NAT_SF"/>
    <property type="match status" value="1"/>
</dbReference>
<sequence length="164" mass="18531">MNQSNLSLPSGCMLRKATSGDQWSIRLLVFSAKLDPTQLNWQQFWVVECNRNLVACGQLRNFSGAQELGSLVVASPWRGRGLGTLLTQHLINTATQPLYLECLGERLAKFYSRFDFVPVSFEDLPEFPSTKGKSSLKGKFRFSQLAKRLFRVPVVFMEHRGNSS</sequence>
<dbReference type="InterPro" id="IPR016181">
    <property type="entry name" value="Acyl_CoA_acyltransferase"/>
</dbReference>